<keyword evidence="3 4" id="KW-0012">Acyltransferase</keyword>
<evidence type="ECO:0000256" key="1">
    <source>
        <dbReference type="ARBA" id="ARBA00022490"/>
    </source>
</evidence>
<comment type="catalytic activity">
    <reaction evidence="4">
        <text>L-phenylalanyl-tRNA(Phe) + an N-terminal L-alpha-aminoacyl-[protein] = an N-terminal L-phenylalanyl-L-alpha-aminoacyl-[protein] + tRNA(Phe)</text>
        <dbReference type="Rhea" id="RHEA:43632"/>
        <dbReference type="Rhea" id="RHEA-COMP:9668"/>
        <dbReference type="Rhea" id="RHEA-COMP:9699"/>
        <dbReference type="Rhea" id="RHEA-COMP:10636"/>
        <dbReference type="Rhea" id="RHEA-COMP:10637"/>
        <dbReference type="ChEBI" id="CHEBI:78442"/>
        <dbReference type="ChEBI" id="CHEBI:78531"/>
        <dbReference type="ChEBI" id="CHEBI:78597"/>
        <dbReference type="ChEBI" id="CHEBI:83561"/>
        <dbReference type="EC" id="2.3.2.6"/>
    </reaction>
</comment>
<dbReference type="GO" id="GO:0030163">
    <property type="term" value="P:protein catabolic process"/>
    <property type="evidence" value="ECO:0007669"/>
    <property type="project" value="UniProtKB-UniRule"/>
</dbReference>
<dbReference type="NCBIfam" id="TIGR00667">
    <property type="entry name" value="aat"/>
    <property type="match status" value="1"/>
</dbReference>
<dbReference type="InterPro" id="IPR042203">
    <property type="entry name" value="Leu/Phe-tRNA_Trfase_C"/>
</dbReference>
<dbReference type="Pfam" id="PF03588">
    <property type="entry name" value="Leu_Phe_trans"/>
    <property type="match status" value="1"/>
</dbReference>
<comment type="catalytic activity">
    <reaction evidence="4">
        <text>N-terminal L-lysyl-[protein] + L-leucyl-tRNA(Leu) = N-terminal L-leucyl-L-lysyl-[protein] + tRNA(Leu) + H(+)</text>
        <dbReference type="Rhea" id="RHEA:12340"/>
        <dbReference type="Rhea" id="RHEA-COMP:9613"/>
        <dbReference type="Rhea" id="RHEA-COMP:9622"/>
        <dbReference type="Rhea" id="RHEA-COMP:12670"/>
        <dbReference type="Rhea" id="RHEA-COMP:12671"/>
        <dbReference type="ChEBI" id="CHEBI:15378"/>
        <dbReference type="ChEBI" id="CHEBI:65249"/>
        <dbReference type="ChEBI" id="CHEBI:78442"/>
        <dbReference type="ChEBI" id="CHEBI:78494"/>
        <dbReference type="ChEBI" id="CHEBI:133043"/>
        <dbReference type="EC" id="2.3.2.6"/>
    </reaction>
</comment>
<organism evidence="5 6">
    <name type="scientific">Dyadobacter helix</name>
    <dbReference type="NCBI Taxonomy" id="2822344"/>
    <lineage>
        <taxon>Bacteria</taxon>
        <taxon>Pseudomonadati</taxon>
        <taxon>Bacteroidota</taxon>
        <taxon>Cytophagia</taxon>
        <taxon>Cytophagales</taxon>
        <taxon>Spirosomataceae</taxon>
        <taxon>Dyadobacter</taxon>
    </lineage>
</organism>
<dbReference type="Gene3D" id="3.30.70.3550">
    <property type="entry name" value="Leucyl/phenylalanyl-tRNA-protein transferase, N-terminal domain"/>
    <property type="match status" value="1"/>
</dbReference>
<keyword evidence="6" id="KW-1185">Reference proteome</keyword>
<comment type="caution">
    <text evidence="5">The sequence shown here is derived from an EMBL/GenBank/DDBJ whole genome shotgun (WGS) entry which is preliminary data.</text>
</comment>
<evidence type="ECO:0000256" key="2">
    <source>
        <dbReference type="ARBA" id="ARBA00022679"/>
    </source>
</evidence>
<dbReference type="HAMAP" id="MF_00688">
    <property type="entry name" value="Leu_Phe_trans"/>
    <property type="match status" value="1"/>
</dbReference>
<comment type="similarity">
    <text evidence="4">Belongs to the L/F-transferase family.</text>
</comment>
<comment type="catalytic activity">
    <reaction evidence="4">
        <text>N-terminal L-arginyl-[protein] + L-leucyl-tRNA(Leu) = N-terminal L-leucyl-L-arginyl-[protein] + tRNA(Leu) + H(+)</text>
        <dbReference type="Rhea" id="RHEA:50416"/>
        <dbReference type="Rhea" id="RHEA-COMP:9613"/>
        <dbReference type="Rhea" id="RHEA-COMP:9622"/>
        <dbReference type="Rhea" id="RHEA-COMP:12672"/>
        <dbReference type="Rhea" id="RHEA-COMP:12673"/>
        <dbReference type="ChEBI" id="CHEBI:15378"/>
        <dbReference type="ChEBI" id="CHEBI:64719"/>
        <dbReference type="ChEBI" id="CHEBI:78442"/>
        <dbReference type="ChEBI" id="CHEBI:78494"/>
        <dbReference type="ChEBI" id="CHEBI:133044"/>
        <dbReference type="EC" id="2.3.2.6"/>
    </reaction>
</comment>
<dbReference type="EMBL" id="CAJRAF010000002">
    <property type="protein sequence ID" value="CAG5007213.1"/>
    <property type="molecule type" value="Genomic_DNA"/>
</dbReference>
<dbReference type="SUPFAM" id="SSF55729">
    <property type="entry name" value="Acyl-CoA N-acyltransferases (Nat)"/>
    <property type="match status" value="1"/>
</dbReference>
<evidence type="ECO:0000313" key="6">
    <source>
        <dbReference type="Proteomes" id="UP000680038"/>
    </source>
</evidence>
<reference evidence="5" key="1">
    <citation type="submission" date="2021-04" db="EMBL/GenBank/DDBJ databases">
        <authorList>
            <person name="Rodrigo-Torres L."/>
            <person name="Arahal R. D."/>
            <person name="Lucena T."/>
        </authorList>
    </citation>
    <scope>NUCLEOTIDE SEQUENCE</scope>
    <source>
        <strain evidence="5">CECT 9275</strain>
    </source>
</reference>
<dbReference type="InterPro" id="IPR004616">
    <property type="entry name" value="Leu/Phe-tRNA_Trfase"/>
</dbReference>
<keyword evidence="2 4" id="KW-0808">Transferase</keyword>
<accession>A0A916JFW7</accession>
<keyword evidence="1 4" id="KW-0963">Cytoplasm</keyword>
<comment type="subcellular location">
    <subcellularLocation>
        <location evidence="4">Cytoplasm</location>
    </subcellularLocation>
</comment>
<evidence type="ECO:0000313" key="5">
    <source>
        <dbReference type="EMBL" id="CAG5007213.1"/>
    </source>
</evidence>
<dbReference type="EC" id="2.3.2.6" evidence="4"/>
<dbReference type="AlphaFoldDB" id="A0A916JFW7"/>
<comment type="function">
    <text evidence="4">Functions in the N-end rule pathway of protein degradation where it conjugates Leu, Phe and, less efficiently, Met from aminoacyl-tRNAs to the N-termini of proteins containing an N-terminal arginine or lysine.</text>
</comment>
<evidence type="ECO:0000256" key="3">
    <source>
        <dbReference type="ARBA" id="ARBA00023315"/>
    </source>
</evidence>
<dbReference type="PANTHER" id="PTHR30098:SF2">
    <property type="entry name" value="LEUCYL_PHENYLALANYL-TRNA--PROTEIN TRANSFERASE"/>
    <property type="match status" value="1"/>
</dbReference>
<proteinExistence type="inferred from homology"/>
<dbReference type="PANTHER" id="PTHR30098">
    <property type="entry name" value="LEUCYL/PHENYLALANYL-TRNA--PROTEIN TRANSFERASE"/>
    <property type="match status" value="1"/>
</dbReference>
<dbReference type="RefSeq" id="WP_215240413.1">
    <property type="nucleotide sequence ID" value="NZ_CAJRAF010000002.1"/>
</dbReference>
<sequence length="216" mass="24466">MTEITSDDLLYGYMNGIFPMAEEDGTIYWYSPDPRAIIPLDTYKPSRSLRPVLNKGIFEIRVNTRFKEVIQCCAGPRPVAPGDEQEGTWISADIIEMYTGLHEQGYAHSVEAWRENHLVGGLYGVCINSVFFGESMFSKESNASKVAFHYLIQILKTNHFTLLDTQFMNDNVRRYGAIEIPREQYLLALKRGLGIKTKFDPAGIGTGKNNQDPLFL</sequence>
<dbReference type="InterPro" id="IPR016181">
    <property type="entry name" value="Acyl_CoA_acyltransferase"/>
</dbReference>
<dbReference type="Gene3D" id="3.40.630.70">
    <property type="entry name" value="Leucyl/phenylalanyl-tRNA-protein transferase, C-terminal domain"/>
    <property type="match status" value="1"/>
</dbReference>
<dbReference type="GO" id="GO:0008914">
    <property type="term" value="F:leucyl-tRNA--protein transferase activity"/>
    <property type="evidence" value="ECO:0007669"/>
    <property type="project" value="UniProtKB-UniRule"/>
</dbReference>
<dbReference type="GO" id="GO:0005737">
    <property type="term" value="C:cytoplasm"/>
    <property type="evidence" value="ECO:0007669"/>
    <property type="project" value="UniProtKB-SubCell"/>
</dbReference>
<evidence type="ECO:0000256" key="4">
    <source>
        <dbReference type="HAMAP-Rule" id="MF_00688"/>
    </source>
</evidence>
<dbReference type="InterPro" id="IPR042221">
    <property type="entry name" value="Leu/Phe-tRNA_Trfase_N"/>
</dbReference>
<protein>
    <recommendedName>
        <fullName evidence="4">Leucyl/phenylalanyl-tRNA--protein transferase</fullName>
        <ecNumber evidence="4">2.3.2.6</ecNumber>
    </recommendedName>
    <alternativeName>
        <fullName evidence="4">L/F-transferase</fullName>
    </alternativeName>
    <alternativeName>
        <fullName evidence="4">Leucyltransferase</fullName>
    </alternativeName>
    <alternativeName>
        <fullName evidence="4">Phenyalanyltransferase</fullName>
    </alternativeName>
</protein>
<dbReference type="Proteomes" id="UP000680038">
    <property type="component" value="Unassembled WGS sequence"/>
</dbReference>
<gene>
    <name evidence="4 5" type="primary">aat</name>
    <name evidence="5" type="ORF">DYBT9275_03992</name>
</gene>
<name>A0A916JFW7_9BACT</name>